<gene>
    <name evidence="2" type="ORF">NQ314_004365</name>
</gene>
<keyword evidence="3" id="KW-1185">Reference proteome</keyword>
<evidence type="ECO:0000259" key="1">
    <source>
        <dbReference type="Pfam" id="PF13843"/>
    </source>
</evidence>
<accession>A0AAV8ZLL5</accession>
<dbReference type="Pfam" id="PF13843">
    <property type="entry name" value="DDE_Tnp_1_7"/>
    <property type="match status" value="1"/>
</dbReference>
<dbReference type="Proteomes" id="UP001162156">
    <property type="component" value="Unassembled WGS sequence"/>
</dbReference>
<name>A0AAV8ZLL5_9CUCU</name>
<comment type="caution">
    <text evidence="2">The sequence shown here is derived from an EMBL/GenBank/DDBJ whole genome shotgun (WGS) entry which is preliminary data.</text>
</comment>
<evidence type="ECO:0000313" key="2">
    <source>
        <dbReference type="EMBL" id="KAJ8965140.1"/>
    </source>
</evidence>
<protein>
    <recommendedName>
        <fullName evidence="1">PiggyBac transposable element-derived protein domain-containing protein</fullName>
    </recommendedName>
</protein>
<proteinExistence type="predicted"/>
<evidence type="ECO:0000313" key="3">
    <source>
        <dbReference type="Proteomes" id="UP001162156"/>
    </source>
</evidence>
<reference evidence="2" key="1">
    <citation type="journal article" date="2023" name="Insect Mol. Biol.">
        <title>Genome sequencing provides insights into the evolution of gene families encoding plant cell wall-degrading enzymes in longhorned beetles.</title>
        <authorList>
            <person name="Shin N.R."/>
            <person name="Okamura Y."/>
            <person name="Kirsch R."/>
            <person name="Pauchet Y."/>
        </authorList>
    </citation>
    <scope>NUCLEOTIDE SEQUENCE</scope>
    <source>
        <strain evidence="2">RBIC_L_NR</strain>
    </source>
</reference>
<feature type="domain" description="PiggyBac transposable element-derived protein" evidence="1">
    <location>
        <begin position="2"/>
        <end position="73"/>
    </location>
</feature>
<dbReference type="AlphaFoldDB" id="A0AAV8ZLL5"/>
<dbReference type="InterPro" id="IPR029526">
    <property type="entry name" value="PGBD"/>
</dbReference>
<organism evidence="2 3">
    <name type="scientific">Rhamnusium bicolor</name>
    <dbReference type="NCBI Taxonomy" id="1586634"/>
    <lineage>
        <taxon>Eukaryota</taxon>
        <taxon>Metazoa</taxon>
        <taxon>Ecdysozoa</taxon>
        <taxon>Arthropoda</taxon>
        <taxon>Hexapoda</taxon>
        <taxon>Insecta</taxon>
        <taxon>Pterygota</taxon>
        <taxon>Neoptera</taxon>
        <taxon>Endopterygota</taxon>
        <taxon>Coleoptera</taxon>
        <taxon>Polyphaga</taxon>
        <taxon>Cucujiformia</taxon>
        <taxon>Chrysomeloidea</taxon>
        <taxon>Cerambycidae</taxon>
        <taxon>Lepturinae</taxon>
        <taxon>Rhagiini</taxon>
        <taxon>Rhamnusium</taxon>
    </lineage>
</organism>
<dbReference type="EMBL" id="JANEYF010001277">
    <property type="protein sequence ID" value="KAJ8965140.1"/>
    <property type="molecule type" value="Genomic_DNA"/>
</dbReference>
<sequence length="93" mass="10807">MRKTHLVGTIRRNRKYLPKKVLNRKLNVNELYGLETAEGKVVSKWKPKKNKDVLMLSTLHDLEMSPVPNKRGRQVLPELPVRVKPTVVLELKN</sequence>